<dbReference type="AlphaFoldDB" id="A0A0K9NXG4"/>
<evidence type="ECO:0000256" key="2">
    <source>
        <dbReference type="ARBA" id="ARBA00022801"/>
    </source>
</evidence>
<reference evidence="5" key="1">
    <citation type="journal article" date="2016" name="Nature">
        <title>The genome of the seagrass Zostera marina reveals angiosperm adaptation to the sea.</title>
        <authorList>
            <person name="Olsen J.L."/>
            <person name="Rouze P."/>
            <person name="Verhelst B."/>
            <person name="Lin Y.-C."/>
            <person name="Bayer T."/>
            <person name="Collen J."/>
            <person name="Dattolo E."/>
            <person name="De Paoli E."/>
            <person name="Dittami S."/>
            <person name="Maumus F."/>
            <person name="Michel G."/>
            <person name="Kersting A."/>
            <person name="Lauritano C."/>
            <person name="Lohaus R."/>
            <person name="Toepel M."/>
            <person name="Tonon T."/>
            <person name="Vanneste K."/>
            <person name="Amirebrahimi M."/>
            <person name="Brakel J."/>
            <person name="Bostroem C."/>
            <person name="Chovatia M."/>
            <person name="Grimwood J."/>
            <person name="Jenkins J.W."/>
            <person name="Jueterbock A."/>
            <person name="Mraz A."/>
            <person name="Stam W.T."/>
            <person name="Tice H."/>
            <person name="Bornberg-Bauer E."/>
            <person name="Green P.J."/>
            <person name="Pearson G.A."/>
            <person name="Procaccini G."/>
            <person name="Duarte C.M."/>
            <person name="Schmutz J."/>
            <person name="Reusch T.B.H."/>
            <person name="Van de Peer Y."/>
        </authorList>
    </citation>
    <scope>NUCLEOTIDE SEQUENCE [LARGE SCALE GENOMIC DNA]</scope>
    <source>
        <strain evidence="5">cv. Finnish</strain>
    </source>
</reference>
<dbReference type="OrthoDB" id="1600564at2759"/>
<evidence type="ECO:0000313" key="5">
    <source>
        <dbReference type="Proteomes" id="UP000036987"/>
    </source>
</evidence>
<name>A0A0K9NXG4_ZOSMR</name>
<dbReference type="Proteomes" id="UP000036987">
    <property type="component" value="Unassembled WGS sequence"/>
</dbReference>
<sequence length="241" mass="27046">MDVQVDSFNKTRHQIDNLVGKSNGRDLIMKNSIFSIIVGSNDFLNNYLLPLVSVGERIKETPDAFLQDLIRNLRIQLTRLYKLDARKFVVGNVGPIGCIPYQKSINRIKGDEYCVSLPNKLAVRYNDRLTELLTELNANLPGAKFCLANVYDLVMEVITNYTHYGFDTASIACCSNGGGQFGGIIPCGPMSTVCENRSQHVFWDAYHPSEAANLIISKKLVDGERRYISPINLRQLNDLII</sequence>
<keyword evidence="2" id="KW-0378">Hydrolase</keyword>
<dbReference type="GO" id="GO:0016788">
    <property type="term" value="F:hydrolase activity, acting on ester bonds"/>
    <property type="evidence" value="ECO:0007669"/>
    <property type="project" value="InterPro"/>
</dbReference>
<dbReference type="GO" id="GO:0016042">
    <property type="term" value="P:lipid catabolic process"/>
    <property type="evidence" value="ECO:0007669"/>
    <property type="project" value="UniProtKB-KW"/>
</dbReference>
<dbReference type="STRING" id="29655.A0A0K9NXG4"/>
<keyword evidence="5" id="KW-1185">Reference proteome</keyword>
<dbReference type="Gene3D" id="3.40.50.1110">
    <property type="entry name" value="SGNH hydrolase"/>
    <property type="match status" value="1"/>
</dbReference>
<dbReference type="InterPro" id="IPR036514">
    <property type="entry name" value="SGNH_hydro_sf"/>
</dbReference>
<keyword evidence="3" id="KW-0443">Lipid metabolism</keyword>
<dbReference type="Pfam" id="PF00657">
    <property type="entry name" value="Lipase_GDSL"/>
    <property type="match status" value="1"/>
</dbReference>
<keyword evidence="3" id="KW-0442">Lipid degradation</keyword>
<dbReference type="SUPFAM" id="SSF52266">
    <property type="entry name" value="SGNH hydrolase"/>
    <property type="match status" value="1"/>
</dbReference>
<evidence type="ECO:0000256" key="1">
    <source>
        <dbReference type="ARBA" id="ARBA00008668"/>
    </source>
</evidence>
<organism evidence="4 5">
    <name type="scientific">Zostera marina</name>
    <name type="common">Eelgrass</name>
    <dbReference type="NCBI Taxonomy" id="29655"/>
    <lineage>
        <taxon>Eukaryota</taxon>
        <taxon>Viridiplantae</taxon>
        <taxon>Streptophyta</taxon>
        <taxon>Embryophyta</taxon>
        <taxon>Tracheophyta</taxon>
        <taxon>Spermatophyta</taxon>
        <taxon>Magnoliopsida</taxon>
        <taxon>Liliopsida</taxon>
        <taxon>Zosteraceae</taxon>
        <taxon>Zostera</taxon>
    </lineage>
</organism>
<dbReference type="PANTHER" id="PTHR45648">
    <property type="entry name" value="GDSL LIPASE/ACYLHYDROLASE FAMILY PROTEIN (AFU_ORTHOLOGUE AFUA_4G14700)"/>
    <property type="match status" value="1"/>
</dbReference>
<dbReference type="PANTHER" id="PTHR45648:SF1">
    <property type="entry name" value="GDSL ESTERASE_LIPASE"/>
    <property type="match status" value="1"/>
</dbReference>
<evidence type="ECO:0000313" key="4">
    <source>
        <dbReference type="EMBL" id="KMZ61454.1"/>
    </source>
</evidence>
<comment type="similarity">
    <text evidence="1">Belongs to the 'GDSL' lipolytic enzyme family.</text>
</comment>
<dbReference type="InterPro" id="IPR001087">
    <property type="entry name" value="GDSL"/>
</dbReference>
<comment type="caution">
    <text evidence="4">The sequence shown here is derived from an EMBL/GenBank/DDBJ whole genome shotgun (WGS) entry which is preliminary data.</text>
</comment>
<dbReference type="EMBL" id="LFYR01001488">
    <property type="protein sequence ID" value="KMZ61454.1"/>
    <property type="molecule type" value="Genomic_DNA"/>
</dbReference>
<dbReference type="OMA" id="EACCETR"/>
<accession>A0A0K9NXG4</accession>
<proteinExistence type="inferred from homology"/>
<evidence type="ECO:0000256" key="3">
    <source>
        <dbReference type="ARBA" id="ARBA00022963"/>
    </source>
</evidence>
<gene>
    <name evidence="4" type="ORF">ZOSMA_52G01050</name>
</gene>
<protein>
    <submittedName>
        <fullName evidence="4">GDSL esterase/lipase</fullName>
    </submittedName>
</protein>
<dbReference type="InterPro" id="IPR051058">
    <property type="entry name" value="GDSL_Est/Lipase"/>
</dbReference>